<dbReference type="PROSITE" id="PS50109">
    <property type="entry name" value="HIS_KIN"/>
    <property type="match status" value="1"/>
</dbReference>
<evidence type="ECO:0000313" key="15">
    <source>
        <dbReference type="Proteomes" id="UP000218731"/>
    </source>
</evidence>
<proteinExistence type="predicted"/>
<evidence type="ECO:0000256" key="3">
    <source>
        <dbReference type="ARBA" id="ARBA00022553"/>
    </source>
</evidence>
<dbReference type="Pfam" id="PF07568">
    <property type="entry name" value="HisKA_2"/>
    <property type="match status" value="1"/>
</dbReference>
<dbReference type="SUPFAM" id="SSF55781">
    <property type="entry name" value="GAF domain-like"/>
    <property type="match status" value="1"/>
</dbReference>
<dbReference type="InterPro" id="IPR000014">
    <property type="entry name" value="PAS"/>
</dbReference>
<dbReference type="InterPro" id="IPR013656">
    <property type="entry name" value="PAS_4"/>
</dbReference>
<keyword evidence="5" id="KW-0547">Nucleotide-binding</keyword>
<dbReference type="InterPro" id="IPR036890">
    <property type="entry name" value="HATPase_C_sf"/>
</dbReference>
<evidence type="ECO:0000259" key="9">
    <source>
        <dbReference type="PROSITE" id="PS50109"/>
    </source>
</evidence>
<evidence type="ECO:0000259" key="10">
    <source>
        <dbReference type="PROSITE" id="PS50113"/>
    </source>
</evidence>
<dbReference type="SMART" id="SM00387">
    <property type="entry name" value="HATPase_c"/>
    <property type="match status" value="1"/>
</dbReference>
<evidence type="ECO:0000256" key="5">
    <source>
        <dbReference type="ARBA" id="ARBA00022741"/>
    </source>
</evidence>
<dbReference type="PANTHER" id="PTHR41523">
    <property type="entry name" value="TWO-COMPONENT SYSTEM SENSOR PROTEIN"/>
    <property type="match status" value="1"/>
</dbReference>
<dbReference type="EMBL" id="AP015029">
    <property type="protein sequence ID" value="BAW24412.1"/>
    <property type="molecule type" value="Genomic_DNA"/>
</dbReference>
<feature type="domain" description="PAC" evidence="10">
    <location>
        <begin position="260"/>
        <end position="314"/>
    </location>
</feature>
<dbReference type="EMBL" id="CP061723">
    <property type="protein sequence ID" value="QOD00785.1"/>
    <property type="molecule type" value="Genomic_DNA"/>
</dbReference>
<dbReference type="InterPro" id="IPR003594">
    <property type="entry name" value="HATPase_dom"/>
</dbReference>
<evidence type="ECO:0000313" key="13">
    <source>
        <dbReference type="EMBL" id="QOD00785.1"/>
    </source>
</evidence>
<dbReference type="Proteomes" id="UP000516786">
    <property type="component" value="Chromosome"/>
</dbReference>
<dbReference type="EC" id="2.7.13.3" evidence="2"/>
<feature type="domain" description="Histidine kinase" evidence="9">
    <location>
        <begin position="332"/>
        <end position="516"/>
    </location>
</feature>
<keyword evidence="4" id="KW-0808">Transferase</keyword>
<dbReference type="InterPro" id="IPR003018">
    <property type="entry name" value="GAF"/>
</dbReference>
<keyword evidence="8" id="KW-0843">Virulence</keyword>
<dbReference type="InterPro" id="IPR029016">
    <property type="entry name" value="GAF-like_dom_sf"/>
</dbReference>
<evidence type="ECO:0000256" key="4">
    <source>
        <dbReference type="ARBA" id="ARBA00022679"/>
    </source>
</evidence>
<comment type="catalytic activity">
    <reaction evidence="1">
        <text>ATP + protein L-histidine = ADP + protein N-phospho-L-histidine.</text>
        <dbReference type="EC" id="2.7.13.3"/>
    </reaction>
</comment>
<dbReference type="Proteomes" id="UP000076857">
    <property type="component" value="Chromosome"/>
</dbReference>
<dbReference type="Pfam" id="PF08448">
    <property type="entry name" value="PAS_4"/>
    <property type="match status" value="1"/>
</dbReference>
<dbReference type="Gene3D" id="3.30.565.10">
    <property type="entry name" value="Histidine kinase-like ATPase, C-terminal domain"/>
    <property type="match status" value="1"/>
</dbReference>
<dbReference type="SUPFAM" id="SSF55874">
    <property type="entry name" value="ATPase domain of HSP90 chaperone/DNA topoisomerase II/histidine kinase"/>
    <property type="match status" value="1"/>
</dbReference>
<dbReference type="CDD" id="cd00130">
    <property type="entry name" value="PAS"/>
    <property type="match status" value="1"/>
</dbReference>
<keyword evidence="6 11" id="KW-0418">Kinase</keyword>
<dbReference type="InterPro" id="IPR005467">
    <property type="entry name" value="His_kinase_dom"/>
</dbReference>
<dbReference type="Gene3D" id="3.30.450.20">
    <property type="entry name" value="PAS domain"/>
    <property type="match status" value="1"/>
</dbReference>
<gene>
    <name evidence="12" type="ORF">A3L25_020370</name>
    <name evidence="13" type="ORF">ID616_14305</name>
    <name evidence="11" type="ORF">KF715C_ch38390</name>
</gene>
<dbReference type="PROSITE" id="PS50113">
    <property type="entry name" value="PAC"/>
    <property type="match status" value="1"/>
</dbReference>
<dbReference type="RefSeq" id="WP_054881844.1">
    <property type="nucleotide sequence ID" value="NZ_AP015029.1"/>
</dbReference>
<dbReference type="InterPro" id="IPR000700">
    <property type="entry name" value="PAS-assoc_C"/>
</dbReference>
<dbReference type="OrthoDB" id="9767435at2"/>
<evidence type="ECO:0000313" key="14">
    <source>
        <dbReference type="Proteomes" id="UP000076857"/>
    </source>
</evidence>
<dbReference type="Pfam" id="PF13185">
    <property type="entry name" value="GAF_2"/>
    <property type="match status" value="1"/>
</dbReference>
<dbReference type="InterPro" id="IPR035965">
    <property type="entry name" value="PAS-like_dom_sf"/>
</dbReference>
<organism evidence="11 15">
    <name type="scientific">Pseudomonas putida</name>
    <name type="common">Arthrobacter siderocapsulatus</name>
    <dbReference type="NCBI Taxonomy" id="303"/>
    <lineage>
        <taxon>Bacteria</taxon>
        <taxon>Pseudomonadati</taxon>
        <taxon>Pseudomonadota</taxon>
        <taxon>Gammaproteobacteria</taxon>
        <taxon>Pseudomonadales</taxon>
        <taxon>Pseudomonadaceae</taxon>
        <taxon>Pseudomonas</taxon>
    </lineage>
</organism>
<evidence type="ECO:0000256" key="2">
    <source>
        <dbReference type="ARBA" id="ARBA00012438"/>
    </source>
</evidence>
<reference evidence="12 14" key="3">
    <citation type="submission" date="2020-04" db="EMBL/GenBank/DDBJ databases">
        <title>Complete genome sequence of Pseudomonas putida strain JQ581.</title>
        <authorList>
            <person name="Mu Y."/>
        </authorList>
    </citation>
    <scope>NUCLEOTIDE SEQUENCE [LARGE SCALE GENOMIC DNA]</scope>
    <source>
        <strain evidence="12 14">JQ581</strain>
    </source>
</reference>
<evidence type="ECO:0000313" key="12">
    <source>
        <dbReference type="EMBL" id="QJQ11659.1"/>
    </source>
</evidence>
<dbReference type="NCBIfam" id="TIGR00229">
    <property type="entry name" value="sensory_box"/>
    <property type="match status" value="1"/>
</dbReference>
<protein>
    <recommendedName>
        <fullName evidence="2">histidine kinase</fullName>
        <ecNumber evidence="2">2.7.13.3</ecNumber>
    </recommendedName>
</protein>
<name>A0A166LLD2_PSEPU</name>
<dbReference type="InterPro" id="IPR011495">
    <property type="entry name" value="Sig_transdc_His_kin_sub2_dim/P"/>
</dbReference>
<reference evidence="13 16" key="4">
    <citation type="submission" date="2020-09" db="EMBL/GenBank/DDBJ databases">
        <title>Co-existence of a novel multidrug-resistance efflux pump with carbapenem resistance gene blaVIM-2 in one megaplasmid in Pseudomonas putida.</title>
        <authorList>
            <person name="Peng K."/>
            <person name="Li R."/>
        </authorList>
    </citation>
    <scope>NUCLEOTIDE SEQUENCE [LARGE SCALE GENOMIC DNA]</scope>
    <source>
        <strain evidence="13 16">ZXPA-20</strain>
    </source>
</reference>
<evidence type="ECO:0000313" key="11">
    <source>
        <dbReference type="EMBL" id="BAW24412.1"/>
    </source>
</evidence>
<dbReference type="EMBL" id="CP050951">
    <property type="protein sequence ID" value="QJQ11659.1"/>
    <property type="molecule type" value="Genomic_DNA"/>
</dbReference>
<dbReference type="Gene3D" id="3.30.450.40">
    <property type="match status" value="1"/>
</dbReference>
<evidence type="ECO:0000256" key="7">
    <source>
        <dbReference type="ARBA" id="ARBA00022840"/>
    </source>
</evidence>
<evidence type="ECO:0000256" key="6">
    <source>
        <dbReference type="ARBA" id="ARBA00022777"/>
    </source>
</evidence>
<evidence type="ECO:0000256" key="1">
    <source>
        <dbReference type="ARBA" id="ARBA00000085"/>
    </source>
</evidence>
<keyword evidence="3" id="KW-0597">Phosphoprotein</keyword>
<reference evidence="12 14" key="2">
    <citation type="submission" date="2016-04" db="EMBL/GenBank/DDBJ databases">
        <authorList>
            <person name="Qiu J."/>
        </authorList>
    </citation>
    <scope>NUCLEOTIDE SEQUENCE [LARGE SCALE GENOMIC DNA]</scope>
    <source>
        <strain evidence="12 14">JQ581</strain>
    </source>
</reference>
<dbReference type="PANTHER" id="PTHR41523:SF8">
    <property type="entry name" value="ETHYLENE RESPONSE SENSOR PROTEIN"/>
    <property type="match status" value="1"/>
</dbReference>
<sequence length="516" mass="56608">MQQLPTDETIRTALKRTHARLHRQHALVVEFGVMSLQSTDLDQLLTRACEVVAEGMDTQYAKVLQPEPDGDGFILSHGVGWDASDIGKATVGGDEASPAGYAMATYRPVLSNHLGMENRFRTPELLKKYGIERAINVPIRGVLGPFGVLEADSSNGDDFVESDLVFLEGIATVISLAVERISTGADTPHPDPYSETILNASPDWVEIMTPGGEIEFMNEAGLTFMNAQASKVVGQRWHDLWPEESRSLVWEALGRVGAGETMRFEAYCPVSPDEPKWWDVTVAPIMAVNGQVDRVIAVSRDITERHQYEAQLLSLIEAQNSRQSRSDLYLEEIHHRVKNSLHLVNTLLLLQANLAPDAAVKLQLETAAGRVVTIASVHERLYETAEDQGVRAPDYLNALLGDLGKALADRKILLEADDFVLPPERMAPLGLVISELITNALKYGKGTIEVVVKNAGDHALLTVRDEGDGFPANYPKPTGTGLGMRLVKSYSGYGNAAVNVDRKDEKSCIHVRFKLN</sequence>
<keyword evidence="7" id="KW-0067">ATP-binding</keyword>
<dbReference type="GO" id="GO:0004673">
    <property type="term" value="F:protein histidine kinase activity"/>
    <property type="evidence" value="ECO:0007669"/>
    <property type="project" value="UniProtKB-EC"/>
</dbReference>
<dbReference type="SMART" id="SM00065">
    <property type="entry name" value="GAF"/>
    <property type="match status" value="1"/>
</dbReference>
<dbReference type="SUPFAM" id="SSF55785">
    <property type="entry name" value="PYP-like sensor domain (PAS domain)"/>
    <property type="match status" value="1"/>
</dbReference>
<dbReference type="Pfam" id="PF02518">
    <property type="entry name" value="HATPase_c"/>
    <property type="match status" value="1"/>
</dbReference>
<accession>A0A166LLD2</accession>
<dbReference type="GO" id="GO:0005524">
    <property type="term" value="F:ATP binding"/>
    <property type="evidence" value="ECO:0007669"/>
    <property type="project" value="UniProtKB-KW"/>
</dbReference>
<reference evidence="11 15" key="1">
    <citation type="submission" date="2015-11" db="EMBL/GenBank/DDBJ databases">
        <title>Complete genome sequencing of a biphenyl-degrading bacterium, Pseudomonas putida KF715 (=NBRC110667).</title>
        <authorList>
            <person name="Suenaga H."/>
            <person name="Fujihara N."/>
            <person name="Watanabe T."/>
            <person name="Hirose J."/>
            <person name="Kimura N."/>
            <person name="Yamazoe A."/>
            <person name="Hosoyama A."/>
            <person name="Shimodaira J."/>
            <person name="Furukawa K."/>
        </authorList>
    </citation>
    <scope>NUCLEOTIDE SEQUENCE [LARGE SCALE GENOMIC DNA]</scope>
    <source>
        <strain evidence="11 15">KF715</strain>
    </source>
</reference>
<dbReference type="Proteomes" id="UP000218731">
    <property type="component" value="Chromosome 1"/>
</dbReference>
<dbReference type="AlphaFoldDB" id="A0A166LLD2"/>
<evidence type="ECO:0000313" key="16">
    <source>
        <dbReference type="Proteomes" id="UP000516786"/>
    </source>
</evidence>
<evidence type="ECO:0000256" key="8">
    <source>
        <dbReference type="ARBA" id="ARBA00023026"/>
    </source>
</evidence>